<feature type="region of interest" description="Disordered" evidence="1">
    <location>
        <begin position="159"/>
        <end position="179"/>
    </location>
</feature>
<proteinExistence type="predicted"/>
<name>A0ABD2WDC4_9HYME</name>
<protein>
    <submittedName>
        <fullName evidence="2">Uncharacterized protein</fullName>
    </submittedName>
</protein>
<dbReference type="Proteomes" id="UP001627154">
    <property type="component" value="Unassembled WGS sequence"/>
</dbReference>
<organism evidence="2 3">
    <name type="scientific">Trichogramma kaykai</name>
    <dbReference type="NCBI Taxonomy" id="54128"/>
    <lineage>
        <taxon>Eukaryota</taxon>
        <taxon>Metazoa</taxon>
        <taxon>Ecdysozoa</taxon>
        <taxon>Arthropoda</taxon>
        <taxon>Hexapoda</taxon>
        <taxon>Insecta</taxon>
        <taxon>Pterygota</taxon>
        <taxon>Neoptera</taxon>
        <taxon>Endopterygota</taxon>
        <taxon>Hymenoptera</taxon>
        <taxon>Apocrita</taxon>
        <taxon>Proctotrupomorpha</taxon>
        <taxon>Chalcidoidea</taxon>
        <taxon>Trichogrammatidae</taxon>
        <taxon>Trichogramma</taxon>
    </lineage>
</organism>
<reference evidence="2 3" key="1">
    <citation type="journal article" date="2024" name="bioRxiv">
        <title>A reference genome for Trichogramma kaykai: A tiny desert-dwelling parasitoid wasp with competing sex-ratio distorters.</title>
        <authorList>
            <person name="Culotta J."/>
            <person name="Lindsey A.R."/>
        </authorList>
    </citation>
    <scope>NUCLEOTIDE SEQUENCE [LARGE SCALE GENOMIC DNA]</scope>
    <source>
        <strain evidence="2 3">KSX58</strain>
    </source>
</reference>
<comment type="caution">
    <text evidence="2">The sequence shown here is derived from an EMBL/GenBank/DDBJ whole genome shotgun (WGS) entry which is preliminary data.</text>
</comment>
<keyword evidence="3" id="KW-1185">Reference proteome</keyword>
<gene>
    <name evidence="2" type="ORF">TKK_014190</name>
</gene>
<dbReference type="AlphaFoldDB" id="A0ABD2WDC4"/>
<accession>A0ABD2WDC4</accession>
<sequence>MGSTSSTPVKPDLPPLETTQKIVERLETMEEKQDVTMQTLQDTAKIIDSLKNKLQDEAKVLAIAQSEPHTTSCCAHPPALAPTPSTQSCLTGQAIKMVHVLPLTHYQSTETSSMSNMQTESPPLPVILVQSTPYSHDTVRVRYHESGGNSRRRWYAQRNQPYRPGRGRANYYTNSHNQN</sequence>
<dbReference type="EMBL" id="JBJJXI010000113">
    <property type="protein sequence ID" value="KAL3390928.1"/>
    <property type="molecule type" value="Genomic_DNA"/>
</dbReference>
<evidence type="ECO:0000256" key="1">
    <source>
        <dbReference type="SAM" id="MobiDB-lite"/>
    </source>
</evidence>
<evidence type="ECO:0000313" key="3">
    <source>
        <dbReference type="Proteomes" id="UP001627154"/>
    </source>
</evidence>
<evidence type="ECO:0000313" key="2">
    <source>
        <dbReference type="EMBL" id="KAL3390928.1"/>
    </source>
</evidence>